<dbReference type="EMBL" id="QPFP01000008">
    <property type="protein sequence ID" value="TEB34997.1"/>
    <property type="molecule type" value="Genomic_DNA"/>
</dbReference>
<feature type="domain" description="Hyaluronan/mRNA-binding protein" evidence="2">
    <location>
        <begin position="100"/>
        <end position="201"/>
    </location>
</feature>
<dbReference type="GO" id="GO:0005737">
    <property type="term" value="C:cytoplasm"/>
    <property type="evidence" value="ECO:0007669"/>
    <property type="project" value="TreeGrafter"/>
</dbReference>
<feature type="region of interest" description="Disordered" evidence="1">
    <location>
        <begin position="243"/>
        <end position="307"/>
    </location>
</feature>
<dbReference type="InterPro" id="IPR039764">
    <property type="entry name" value="HABP4/SERBP1-like"/>
</dbReference>
<reference evidence="3 4" key="1">
    <citation type="journal article" date="2019" name="Nat. Ecol. Evol.">
        <title>Megaphylogeny resolves global patterns of mushroom evolution.</title>
        <authorList>
            <person name="Varga T."/>
            <person name="Krizsan K."/>
            <person name="Foldi C."/>
            <person name="Dima B."/>
            <person name="Sanchez-Garcia M."/>
            <person name="Sanchez-Ramirez S."/>
            <person name="Szollosi G.J."/>
            <person name="Szarkandi J.G."/>
            <person name="Papp V."/>
            <person name="Albert L."/>
            <person name="Andreopoulos W."/>
            <person name="Angelini C."/>
            <person name="Antonin V."/>
            <person name="Barry K.W."/>
            <person name="Bougher N.L."/>
            <person name="Buchanan P."/>
            <person name="Buyck B."/>
            <person name="Bense V."/>
            <person name="Catcheside P."/>
            <person name="Chovatia M."/>
            <person name="Cooper J."/>
            <person name="Damon W."/>
            <person name="Desjardin D."/>
            <person name="Finy P."/>
            <person name="Geml J."/>
            <person name="Haridas S."/>
            <person name="Hughes K."/>
            <person name="Justo A."/>
            <person name="Karasinski D."/>
            <person name="Kautmanova I."/>
            <person name="Kiss B."/>
            <person name="Kocsube S."/>
            <person name="Kotiranta H."/>
            <person name="LaButti K.M."/>
            <person name="Lechner B.E."/>
            <person name="Liimatainen K."/>
            <person name="Lipzen A."/>
            <person name="Lukacs Z."/>
            <person name="Mihaltcheva S."/>
            <person name="Morgado L.N."/>
            <person name="Niskanen T."/>
            <person name="Noordeloos M.E."/>
            <person name="Ohm R.A."/>
            <person name="Ortiz-Santana B."/>
            <person name="Ovrebo C."/>
            <person name="Racz N."/>
            <person name="Riley R."/>
            <person name="Savchenko A."/>
            <person name="Shiryaev A."/>
            <person name="Soop K."/>
            <person name="Spirin V."/>
            <person name="Szebenyi C."/>
            <person name="Tomsovsky M."/>
            <person name="Tulloss R.E."/>
            <person name="Uehling J."/>
            <person name="Grigoriev I.V."/>
            <person name="Vagvolgyi C."/>
            <person name="Papp T."/>
            <person name="Martin F.M."/>
            <person name="Miettinen O."/>
            <person name="Hibbett D.S."/>
            <person name="Nagy L.G."/>
        </authorList>
    </citation>
    <scope>NUCLEOTIDE SEQUENCE [LARGE SCALE GENOMIC DNA]</scope>
    <source>
        <strain evidence="3 4">FP101781</strain>
    </source>
</reference>
<feature type="compositionally biased region" description="Basic and acidic residues" evidence="1">
    <location>
        <begin position="259"/>
        <end position="277"/>
    </location>
</feature>
<evidence type="ECO:0000313" key="3">
    <source>
        <dbReference type="EMBL" id="TEB34997.1"/>
    </source>
</evidence>
<dbReference type="OrthoDB" id="5390558at2759"/>
<evidence type="ECO:0000256" key="1">
    <source>
        <dbReference type="SAM" id="MobiDB-lite"/>
    </source>
</evidence>
<feature type="compositionally biased region" description="Low complexity" evidence="1">
    <location>
        <begin position="35"/>
        <end position="46"/>
    </location>
</feature>
<accession>A0A4Y7TLC5</accession>
<dbReference type="GO" id="GO:0005634">
    <property type="term" value="C:nucleus"/>
    <property type="evidence" value="ECO:0007669"/>
    <property type="project" value="TreeGrafter"/>
</dbReference>
<evidence type="ECO:0000259" key="2">
    <source>
        <dbReference type="SMART" id="SM01233"/>
    </source>
</evidence>
<organism evidence="3 4">
    <name type="scientific">Coprinellus micaceus</name>
    <name type="common">Glistening ink-cap mushroom</name>
    <name type="synonym">Coprinus micaceus</name>
    <dbReference type="NCBI Taxonomy" id="71717"/>
    <lineage>
        <taxon>Eukaryota</taxon>
        <taxon>Fungi</taxon>
        <taxon>Dikarya</taxon>
        <taxon>Basidiomycota</taxon>
        <taxon>Agaricomycotina</taxon>
        <taxon>Agaricomycetes</taxon>
        <taxon>Agaricomycetidae</taxon>
        <taxon>Agaricales</taxon>
        <taxon>Agaricineae</taxon>
        <taxon>Psathyrellaceae</taxon>
        <taxon>Coprinellus</taxon>
    </lineage>
</organism>
<dbReference type="InterPro" id="IPR006861">
    <property type="entry name" value="HABP4_PAIRBP1-bd"/>
</dbReference>
<feature type="region of interest" description="Disordered" evidence="1">
    <location>
        <begin position="1"/>
        <end position="172"/>
    </location>
</feature>
<dbReference type="Gene3D" id="6.10.140.1040">
    <property type="match status" value="1"/>
</dbReference>
<comment type="caution">
    <text evidence="3">The sequence shown here is derived from an EMBL/GenBank/DDBJ whole genome shotgun (WGS) entry which is preliminary data.</text>
</comment>
<evidence type="ECO:0000313" key="4">
    <source>
        <dbReference type="Proteomes" id="UP000298030"/>
    </source>
</evidence>
<protein>
    <recommendedName>
        <fullName evidence="2">Hyaluronan/mRNA-binding protein domain-containing protein</fullName>
    </recommendedName>
</protein>
<feature type="compositionally biased region" description="Low complexity" evidence="1">
    <location>
        <begin position="137"/>
        <end position="159"/>
    </location>
</feature>
<proteinExistence type="predicted"/>
<dbReference type="AlphaFoldDB" id="A0A4Y7TLC5"/>
<dbReference type="STRING" id="71717.A0A4Y7TLC5"/>
<dbReference type="SMART" id="SM01233">
    <property type="entry name" value="HABP4_PAI-RBP1"/>
    <property type="match status" value="1"/>
</dbReference>
<dbReference type="PANTHER" id="PTHR12299">
    <property type="entry name" value="HYALURONIC ACID-BINDING PROTEIN 4"/>
    <property type="match status" value="1"/>
</dbReference>
<sequence>MSVASKNPFSLLDAEDSSRPASPAPKAAAPPAPAPAAGRAQQQKPRTGPARGGKYYARGGKPAPRDGAAPAAEEPVDGTKPDAGRGGRAPRGGRGAPRGGKRPFDRHSATGKTDSQKKVHQGWGGDEGTAELKQEQAADADATAETAEVAPVEGEAAPVEEAKPRVEEEEDNTLTLDQYLAQKAAKELAIPKLETRQANEGAGDDLWKDAVAITNDEVSYFVGKAKTAPKAKAKKEEKVYLEIDARFERPSSGRGRGGRGADRGAPRGGDRGGDRRGRGAPRAPRGGRQNGGAAPNVDDQAAFPSLA</sequence>
<feature type="compositionally biased region" description="Low complexity" evidence="1">
    <location>
        <begin position="280"/>
        <end position="294"/>
    </location>
</feature>
<gene>
    <name evidence="3" type="ORF">FA13DRAFT_1707176</name>
</gene>
<dbReference type="Proteomes" id="UP000298030">
    <property type="component" value="Unassembled WGS sequence"/>
</dbReference>
<dbReference type="Pfam" id="PF04774">
    <property type="entry name" value="HABP4_PAI-RBP1"/>
    <property type="match status" value="1"/>
</dbReference>
<keyword evidence="4" id="KW-1185">Reference proteome</keyword>
<name>A0A4Y7TLC5_COPMI</name>
<dbReference type="GO" id="GO:0003723">
    <property type="term" value="F:RNA binding"/>
    <property type="evidence" value="ECO:0007669"/>
    <property type="project" value="InterPro"/>
</dbReference>
<feature type="compositionally biased region" description="Gly residues" evidence="1">
    <location>
        <begin position="86"/>
        <end position="98"/>
    </location>
</feature>
<dbReference type="PANTHER" id="PTHR12299:SF17">
    <property type="entry name" value="AT19571P-RELATED"/>
    <property type="match status" value="1"/>
</dbReference>